<feature type="domain" description="VWFA" evidence="2">
    <location>
        <begin position="34"/>
        <end position="216"/>
    </location>
</feature>
<dbReference type="InterPro" id="IPR002035">
    <property type="entry name" value="VWF_A"/>
</dbReference>
<dbReference type="Proteomes" id="UP000261325">
    <property type="component" value="Unassembled WGS sequence"/>
</dbReference>
<accession>A0A3B8WBH8</accession>
<sequence length="257" mass="27489">MNGFKRIWVAAALLLISWQAGAQDPALSLPGNADVRIVVDISGSMKETDPQNLRRPAVRLLARTLPEGASAGLWTFGQYVNMLVPYGVVDQSWRDTAIDRSEQINSVALHTNLGLAMEKAANDWLSGGTLENTHLIVLSDGKVDVPGGEDASQAEEKRILDSLLPALKNKRATIHTVGLSEKADVQFLRNLARETGGSFQLAQSAEALNLAFANALNTAVPQEQVPIEGDGFAVDDGISEFTALIFSGQDASGEEPL</sequence>
<evidence type="ECO:0000259" key="2">
    <source>
        <dbReference type="PROSITE" id="PS50234"/>
    </source>
</evidence>
<organism evidence="3 4">
    <name type="scientific">Marinobacter nauticus</name>
    <name type="common">Marinobacter hydrocarbonoclasticus</name>
    <name type="synonym">Marinobacter aquaeolei</name>
    <dbReference type="NCBI Taxonomy" id="2743"/>
    <lineage>
        <taxon>Bacteria</taxon>
        <taxon>Pseudomonadati</taxon>
        <taxon>Pseudomonadota</taxon>
        <taxon>Gammaproteobacteria</taxon>
        <taxon>Pseudomonadales</taxon>
        <taxon>Marinobacteraceae</taxon>
        <taxon>Marinobacter</taxon>
    </lineage>
</organism>
<evidence type="ECO:0000313" key="3">
    <source>
        <dbReference type="EMBL" id="HAC27271.1"/>
    </source>
</evidence>
<evidence type="ECO:0000313" key="4">
    <source>
        <dbReference type="Proteomes" id="UP000261325"/>
    </source>
</evidence>
<dbReference type="EMBL" id="DLYI01000066">
    <property type="protein sequence ID" value="HAC27271.1"/>
    <property type="molecule type" value="Genomic_DNA"/>
</dbReference>
<proteinExistence type="predicted"/>
<feature type="signal peptide" evidence="1">
    <location>
        <begin position="1"/>
        <end position="22"/>
    </location>
</feature>
<comment type="caution">
    <text evidence="3">The sequence shown here is derived from an EMBL/GenBank/DDBJ whole genome shotgun (WGS) entry which is preliminary data.</text>
</comment>
<keyword evidence="1" id="KW-0732">Signal</keyword>
<evidence type="ECO:0000256" key="1">
    <source>
        <dbReference type="SAM" id="SignalP"/>
    </source>
</evidence>
<dbReference type="CDD" id="cd00198">
    <property type="entry name" value="vWFA"/>
    <property type="match status" value="1"/>
</dbReference>
<gene>
    <name evidence="3" type="ORF">DCF82_05595</name>
</gene>
<feature type="non-terminal residue" evidence="3">
    <location>
        <position position="257"/>
    </location>
</feature>
<dbReference type="SUPFAM" id="SSF53300">
    <property type="entry name" value="vWA-like"/>
    <property type="match status" value="1"/>
</dbReference>
<reference evidence="3 4" key="1">
    <citation type="journal article" date="2018" name="Nat. Biotechnol.">
        <title>A standardized bacterial taxonomy based on genome phylogeny substantially revises the tree of life.</title>
        <authorList>
            <person name="Parks D.H."/>
            <person name="Chuvochina M."/>
            <person name="Waite D.W."/>
            <person name="Rinke C."/>
            <person name="Skarshewski A."/>
            <person name="Chaumeil P.A."/>
            <person name="Hugenholtz P."/>
        </authorList>
    </citation>
    <scope>NUCLEOTIDE SEQUENCE [LARGE SCALE GENOMIC DNA]</scope>
    <source>
        <strain evidence="3">UBA9049</strain>
    </source>
</reference>
<feature type="chain" id="PRO_5017615730" description="VWFA domain-containing protein" evidence="1">
    <location>
        <begin position="23"/>
        <end position="257"/>
    </location>
</feature>
<name>A0A3B8WBH8_MARNT</name>
<dbReference type="SMART" id="SM00327">
    <property type="entry name" value="VWA"/>
    <property type="match status" value="1"/>
</dbReference>
<dbReference type="InterPro" id="IPR036465">
    <property type="entry name" value="vWFA_dom_sf"/>
</dbReference>
<dbReference type="PROSITE" id="PS50234">
    <property type="entry name" value="VWFA"/>
    <property type="match status" value="1"/>
</dbReference>
<dbReference type="Gene3D" id="3.40.50.410">
    <property type="entry name" value="von Willebrand factor, type A domain"/>
    <property type="match status" value="1"/>
</dbReference>
<dbReference type="AlphaFoldDB" id="A0A3B8WBH8"/>
<protein>
    <recommendedName>
        <fullName evidence="2">VWFA domain-containing protein</fullName>
    </recommendedName>
</protein>
<dbReference type="Pfam" id="PF00092">
    <property type="entry name" value="VWA"/>
    <property type="match status" value="1"/>
</dbReference>